<dbReference type="InterPro" id="IPR049978">
    <property type="entry name" value="SCO6880-like"/>
</dbReference>
<evidence type="ECO:0000313" key="3">
    <source>
        <dbReference type="Proteomes" id="UP000235739"/>
    </source>
</evidence>
<proteinExistence type="predicted"/>
<comment type="caution">
    <text evidence="2">The sequence shown here is derived from an EMBL/GenBank/DDBJ whole genome shotgun (WGS) entry which is preliminary data.</text>
</comment>
<evidence type="ECO:0000313" key="2">
    <source>
        <dbReference type="EMBL" id="PMQ19970.1"/>
    </source>
</evidence>
<dbReference type="GeneID" id="303186564"/>
<feature type="transmembrane region" description="Helical" evidence="1">
    <location>
        <begin position="24"/>
        <end position="44"/>
    </location>
</feature>
<reference evidence="2 3" key="1">
    <citation type="journal article" date="2017" name="Elife">
        <title>Extensive horizontal gene transfer in cheese-associated bacteria.</title>
        <authorList>
            <person name="Bonham K.S."/>
            <person name="Wolfe B.E."/>
            <person name="Dutton R.J."/>
        </authorList>
    </citation>
    <scope>NUCLEOTIDE SEQUENCE [LARGE SCALE GENOMIC DNA]</scope>
    <source>
        <strain evidence="2 3">JB182</strain>
    </source>
</reference>
<gene>
    <name evidence="2" type="ORF">CIK84_15225</name>
</gene>
<feature type="transmembrane region" description="Helical" evidence="1">
    <location>
        <begin position="50"/>
        <end position="71"/>
    </location>
</feature>
<keyword evidence="1" id="KW-0472">Membrane</keyword>
<dbReference type="RefSeq" id="WP_013350311.1">
    <property type="nucleotide sequence ID" value="NZ_JBQEJV010000092.1"/>
</dbReference>
<name>A0A2N7S1F0_9MICC</name>
<keyword evidence="1" id="KW-1133">Transmembrane helix</keyword>
<keyword evidence="1" id="KW-0812">Transmembrane</keyword>
<protein>
    <recommendedName>
        <fullName evidence="4">Integral membrane protein</fullName>
    </recommendedName>
</protein>
<evidence type="ECO:0000256" key="1">
    <source>
        <dbReference type="SAM" id="Phobius"/>
    </source>
</evidence>
<dbReference type="NCBIfam" id="NF042935">
    <property type="entry name" value="SCO6880_fam"/>
    <property type="match status" value="1"/>
</dbReference>
<accession>A0A2N7S1F0</accession>
<organism evidence="2 3">
    <name type="scientific">Glutamicibacter arilaitensis</name>
    <dbReference type="NCBI Taxonomy" id="256701"/>
    <lineage>
        <taxon>Bacteria</taxon>
        <taxon>Bacillati</taxon>
        <taxon>Actinomycetota</taxon>
        <taxon>Actinomycetes</taxon>
        <taxon>Micrococcales</taxon>
        <taxon>Micrococcaceae</taxon>
        <taxon>Glutamicibacter</taxon>
    </lineage>
</organism>
<evidence type="ECO:0008006" key="4">
    <source>
        <dbReference type="Google" id="ProtNLM"/>
    </source>
</evidence>
<dbReference type="EMBL" id="PNQX01000002">
    <property type="protein sequence ID" value="PMQ19970.1"/>
    <property type="molecule type" value="Genomic_DNA"/>
</dbReference>
<dbReference type="Proteomes" id="UP000235739">
    <property type="component" value="Unassembled WGS sequence"/>
</dbReference>
<dbReference type="AlphaFoldDB" id="A0A2N7S1F0"/>
<sequence length="503" mass="54671">MAITDTRIEPNTFGNLTVPRRSGLLGLSMGQSLMLVPIVLIVIVTAARGWIMAAVIIALATILGAVLLLVTKKQGRSIYGRLMLRLAQRQKVASKKHVYLSGPTGFTPDGQVRLPGLMAKSQLTESMDSYGNPFGLIRLSSRGHHNYSVVLECFPNGDNLIDQADVDNQVAHWANWLTQRGLDEGIRGASVTIESSQDSGLRLQKLLADNHREDAPEFAQRVVERIAQTDHSAAPEVVARITLTFDGRRLDGKAGDRGMEEMAEEIGNKLPGIISGLANTGAGAVRPNTAQEIIDFTRVAYDPTTAVAVEEAQAAGGTGLAWEDAGPSFALDAFDHYRHDRAVSKSWTMYEGPRGAFMSNSLARLTAPSEGALRKRVTLLYRPIPADQTSTVVENEQKDAMFSGSQQRVSVRARQRLAAAQKTAQEEALGSGLTRFGLIITISVKDEAELKKFDRTVPGLVSHAKLRVREALANQAVTFQAGLPLGMVVPDHMMIPDEIKTWF</sequence>